<name>A0A9K3GP52_9EUKA</name>
<dbReference type="Proteomes" id="UP000265618">
    <property type="component" value="Unassembled WGS sequence"/>
</dbReference>
<feature type="transmembrane region" description="Helical" evidence="1">
    <location>
        <begin position="46"/>
        <end position="66"/>
    </location>
</feature>
<sequence>MQWVWLCVTAYVGGMGVMFPLAGCLLAATETVISFVLFHTYSLNDMWYTVPGIALSLLFLLSHHNIPWTQYKGLKKMVPLVPPSVSLQDFPHGIV</sequence>
<keyword evidence="1" id="KW-1133">Transmembrane helix</keyword>
<accession>A0A9K3GP52</accession>
<keyword evidence="1" id="KW-0472">Membrane</keyword>
<organism evidence="2 3">
    <name type="scientific">Kipferlia bialata</name>
    <dbReference type="NCBI Taxonomy" id="797122"/>
    <lineage>
        <taxon>Eukaryota</taxon>
        <taxon>Metamonada</taxon>
        <taxon>Carpediemonas-like organisms</taxon>
        <taxon>Kipferlia</taxon>
    </lineage>
</organism>
<comment type="caution">
    <text evidence="2">The sequence shown here is derived from an EMBL/GenBank/DDBJ whole genome shotgun (WGS) entry which is preliminary data.</text>
</comment>
<gene>
    <name evidence="2" type="ORF">KIPB_012028</name>
</gene>
<reference evidence="2 3" key="1">
    <citation type="journal article" date="2018" name="PLoS ONE">
        <title>The draft genome of Kipferlia bialata reveals reductive genome evolution in fornicate parasites.</title>
        <authorList>
            <person name="Tanifuji G."/>
            <person name="Takabayashi S."/>
            <person name="Kume K."/>
            <person name="Takagi M."/>
            <person name="Nakayama T."/>
            <person name="Kamikawa R."/>
            <person name="Inagaki Y."/>
            <person name="Hashimoto T."/>
        </authorList>
    </citation>
    <scope>NUCLEOTIDE SEQUENCE [LARGE SCALE GENOMIC DNA]</scope>
    <source>
        <strain evidence="2">NY0173</strain>
    </source>
</reference>
<evidence type="ECO:0000313" key="3">
    <source>
        <dbReference type="Proteomes" id="UP000265618"/>
    </source>
</evidence>
<proteinExistence type="predicted"/>
<protein>
    <submittedName>
        <fullName evidence="2">Uncharacterized protein</fullName>
    </submittedName>
</protein>
<evidence type="ECO:0000313" key="2">
    <source>
        <dbReference type="EMBL" id="GIQ89535.1"/>
    </source>
</evidence>
<keyword evidence="3" id="KW-1185">Reference proteome</keyword>
<keyword evidence="1" id="KW-0812">Transmembrane</keyword>
<dbReference type="EMBL" id="BDIP01005146">
    <property type="protein sequence ID" value="GIQ89535.1"/>
    <property type="molecule type" value="Genomic_DNA"/>
</dbReference>
<evidence type="ECO:0000256" key="1">
    <source>
        <dbReference type="SAM" id="Phobius"/>
    </source>
</evidence>
<dbReference type="AlphaFoldDB" id="A0A9K3GP52"/>